<feature type="domain" description="Endonuclease GajA/Old nuclease/RecF-like AAA" evidence="1">
    <location>
        <begin position="229"/>
        <end position="333"/>
    </location>
</feature>
<name>A0A5M9P2A3_9VIBR</name>
<dbReference type="PANTHER" id="PTHR43581">
    <property type="entry name" value="ATP/GTP PHOSPHATASE"/>
    <property type="match status" value="1"/>
</dbReference>
<dbReference type="GO" id="GO:0005524">
    <property type="term" value="F:ATP binding"/>
    <property type="evidence" value="ECO:0007669"/>
    <property type="project" value="UniProtKB-KW"/>
</dbReference>
<dbReference type="Gene3D" id="3.40.50.300">
    <property type="entry name" value="P-loop containing nucleotide triphosphate hydrolases"/>
    <property type="match status" value="2"/>
</dbReference>
<dbReference type="InterPro" id="IPR027417">
    <property type="entry name" value="P-loop_NTPase"/>
</dbReference>
<dbReference type="PANTHER" id="PTHR43581:SF2">
    <property type="entry name" value="EXCINUCLEASE ATPASE SUBUNIT"/>
    <property type="match status" value="1"/>
</dbReference>
<dbReference type="OrthoDB" id="3322489at2"/>
<dbReference type="Pfam" id="PF13175">
    <property type="entry name" value="AAA_15"/>
    <property type="match status" value="1"/>
</dbReference>
<evidence type="ECO:0000313" key="3">
    <source>
        <dbReference type="Proteomes" id="UP000322521"/>
    </source>
</evidence>
<keyword evidence="2" id="KW-0067">ATP-binding</keyword>
<comment type="caution">
    <text evidence="2">The sequence shown here is derived from an EMBL/GenBank/DDBJ whole genome shotgun (WGS) entry which is preliminary data.</text>
</comment>
<dbReference type="SUPFAM" id="SSF52540">
    <property type="entry name" value="P-loop containing nucleoside triphosphate hydrolases"/>
    <property type="match status" value="1"/>
</dbReference>
<keyword evidence="2" id="KW-0547">Nucleotide-binding</keyword>
<dbReference type="Proteomes" id="UP000322521">
    <property type="component" value="Unassembled WGS sequence"/>
</dbReference>
<keyword evidence="3" id="KW-1185">Reference proteome</keyword>
<protein>
    <submittedName>
        <fullName evidence="2">ATP-binding protein</fullName>
    </submittedName>
</protein>
<organism evidence="2 3">
    <name type="scientific">Vibrio gigantis</name>
    <dbReference type="NCBI Taxonomy" id="296199"/>
    <lineage>
        <taxon>Bacteria</taxon>
        <taxon>Pseudomonadati</taxon>
        <taxon>Pseudomonadota</taxon>
        <taxon>Gammaproteobacteria</taxon>
        <taxon>Vibrionales</taxon>
        <taxon>Vibrionaceae</taxon>
        <taxon>Vibrio</taxon>
    </lineage>
</organism>
<accession>A0A5M9P2A3</accession>
<dbReference type="InterPro" id="IPR041685">
    <property type="entry name" value="AAA_GajA/Old/RecF-like"/>
</dbReference>
<proteinExistence type="predicted"/>
<dbReference type="AlphaFoldDB" id="A0A5M9P2A3"/>
<reference evidence="2 3" key="1">
    <citation type="submission" date="2019-09" db="EMBL/GenBank/DDBJ databases">
        <title>Draft genome sequence of various Type strains from the CCUG.</title>
        <authorList>
            <person name="Pineiro-Iglesias B."/>
            <person name="Tunovic T."/>
            <person name="Unosson C."/>
            <person name="Inganas E."/>
            <person name="Ohlen M."/>
            <person name="Cardew S."/>
            <person name="Jensie-Markopoulos S."/>
            <person name="Salva-Serra F."/>
            <person name="Jaen-Luchoro D."/>
            <person name="Karlsson R."/>
            <person name="Svensson-Stadler L."/>
            <person name="Chun J."/>
            <person name="Moore E."/>
        </authorList>
    </citation>
    <scope>NUCLEOTIDE SEQUENCE [LARGE SCALE GENOMIC DNA]</scope>
    <source>
        <strain evidence="2 3">CCUG 56969T</strain>
    </source>
</reference>
<evidence type="ECO:0000259" key="1">
    <source>
        <dbReference type="Pfam" id="PF13175"/>
    </source>
</evidence>
<dbReference type="EMBL" id="VXJS01000003">
    <property type="protein sequence ID" value="KAA8678765.1"/>
    <property type="molecule type" value="Genomic_DNA"/>
</dbReference>
<sequence length="583" mass="65554">MILSGFSFSGYRSFGGDEAVIAPLQKINFLIGANNSGKSNVMRLICEHSSIFRESKVNFGELDTPQKNNQGFSISFALRPEDIEKLIGNNIRKKDSTVQSHLKWVYLSEFFTQSNNLTWLTTNVDPRQITINKPDIALIGQLSNKPFTSWKPLSNHLTGGYYDNDTSNCRAVLGELVNWIPTIEARPELIPAIRKVGDSGSQTSGYSGEGIIERLAKLERPILTAQQDKEKFAKINRFLRSVLENETATIEIPHDRSMIIIHMDGKTLPLDSLGTGIHEVIILAAASTLLENTIVCIEEPELHLHPILQRKLINYLNTSTNNQYFITTHSAHLLDATEAQIFHVHMEDGVSKVNTVSNTRERSELCAELGYKGSDILQANCVIWVEGPSDRTYLNYWIKAKDESLVEGIHYSIMFYGGRLASHLTGNDPEELEEHEKELISLRKLNRNSVIMIDSDKASSRAHINATKKRLRDEFDKGPGFAWVTDGREVENYLNDDQVEDTVKAVHPQTAVSLLAKGKWANLLEFKHKKASQNNKPSAPTASKVKVANYYVRNYEADLAIHDLNRRVPQLVEFIKKSNGIEG</sequence>
<gene>
    <name evidence="2" type="ORF">F4W18_07680</name>
</gene>
<dbReference type="InterPro" id="IPR051396">
    <property type="entry name" value="Bact_Antivir_Def_Nuclease"/>
</dbReference>
<evidence type="ECO:0000313" key="2">
    <source>
        <dbReference type="EMBL" id="KAA8678765.1"/>
    </source>
</evidence>